<accession>A0A3G5ACS9</accession>
<sequence length="164" mass="19557">MESDQFKIKDIAFDDKCKINYNIEKVDEKIISCFYTKFDTNGLKPLVHSYYDFSLQENRTFSITRDDISKCSELTPEQICNFNVYFDFLEFRTSGFDKYCSIHIVGSSFFSAQYYVRLDNKGFCEEDAPHLYIKYDPNIFVDPSDSLFAMLKSFLAEKYYRYFY</sequence>
<protein>
    <submittedName>
        <fullName evidence="1">Uncharacterized protein</fullName>
    </submittedName>
</protein>
<dbReference type="EMBL" id="MK072437">
    <property type="protein sequence ID" value="AYV84957.1"/>
    <property type="molecule type" value="Genomic_DNA"/>
</dbReference>
<name>A0A3G5ACS9_9VIRU</name>
<reference evidence="1" key="1">
    <citation type="submission" date="2018-10" db="EMBL/GenBank/DDBJ databases">
        <title>Hidden diversity of soil giant viruses.</title>
        <authorList>
            <person name="Schulz F."/>
            <person name="Alteio L."/>
            <person name="Goudeau D."/>
            <person name="Ryan E.M."/>
            <person name="Malmstrom R.R."/>
            <person name="Blanchard J."/>
            <person name="Woyke T."/>
        </authorList>
    </citation>
    <scope>NUCLEOTIDE SEQUENCE</scope>
    <source>
        <strain evidence="1">SAV1</strain>
    </source>
</reference>
<evidence type="ECO:0000313" key="1">
    <source>
        <dbReference type="EMBL" id="AYV84957.1"/>
    </source>
</evidence>
<organism evidence="1">
    <name type="scientific">Satyrvirus sp</name>
    <dbReference type="NCBI Taxonomy" id="2487771"/>
    <lineage>
        <taxon>Viruses</taxon>
        <taxon>Varidnaviria</taxon>
        <taxon>Bamfordvirae</taxon>
        <taxon>Nucleocytoviricota</taxon>
        <taxon>Megaviricetes</taxon>
        <taxon>Imitervirales</taxon>
        <taxon>Mimiviridae</taxon>
        <taxon>Megamimivirinae</taxon>
    </lineage>
</organism>
<proteinExistence type="predicted"/>
<gene>
    <name evidence="1" type="ORF">Satyrvirus1_43</name>
</gene>